<dbReference type="GeneID" id="54403231"/>
<protein>
    <submittedName>
        <fullName evidence="1">Uncharacterized protein</fullName>
    </submittedName>
</protein>
<evidence type="ECO:0000313" key="1">
    <source>
        <dbReference type="EMBL" id="KAF2123539.1"/>
    </source>
</evidence>
<accession>A0A6A5ZVI8</accession>
<dbReference type="OrthoDB" id="10569346at2759"/>
<dbReference type="Proteomes" id="UP000799771">
    <property type="component" value="Unassembled WGS sequence"/>
</dbReference>
<gene>
    <name evidence="1" type="ORF">P153DRAFT_258293</name>
</gene>
<dbReference type="EMBL" id="ML977526">
    <property type="protein sequence ID" value="KAF2123539.1"/>
    <property type="molecule type" value="Genomic_DNA"/>
</dbReference>
<reference evidence="1" key="1">
    <citation type="journal article" date="2020" name="Stud. Mycol.">
        <title>101 Dothideomycetes genomes: a test case for predicting lifestyles and emergence of pathogens.</title>
        <authorList>
            <person name="Haridas S."/>
            <person name="Albert R."/>
            <person name="Binder M."/>
            <person name="Bloem J."/>
            <person name="Labutti K."/>
            <person name="Salamov A."/>
            <person name="Andreopoulos B."/>
            <person name="Baker S."/>
            <person name="Barry K."/>
            <person name="Bills G."/>
            <person name="Bluhm B."/>
            <person name="Cannon C."/>
            <person name="Castanera R."/>
            <person name="Culley D."/>
            <person name="Daum C."/>
            <person name="Ezra D."/>
            <person name="Gonzalez J."/>
            <person name="Henrissat B."/>
            <person name="Kuo A."/>
            <person name="Liang C."/>
            <person name="Lipzen A."/>
            <person name="Lutzoni F."/>
            <person name="Magnuson J."/>
            <person name="Mondo S."/>
            <person name="Nolan M."/>
            <person name="Ohm R."/>
            <person name="Pangilinan J."/>
            <person name="Park H.-J."/>
            <person name="Ramirez L."/>
            <person name="Alfaro M."/>
            <person name="Sun H."/>
            <person name="Tritt A."/>
            <person name="Yoshinaga Y."/>
            <person name="Zwiers L.-H."/>
            <person name="Turgeon B."/>
            <person name="Goodwin S."/>
            <person name="Spatafora J."/>
            <person name="Crous P."/>
            <person name="Grigoriev I."/>
        </authorList>
    </citation>
    <scope>NUCLEOTIDE SEQUENCE</scope>
    <source>
        <strain evidence="1">CBS 119687</strain>
    </source>
</reference>
<sequence>MTAPTPTSNTIPADDRRNPSYYEMMAGYEKPNLEWYMSEDEEGNRSRPKFTKENFDLVGKVVGWVKKHQLYLEEGQIPNLPRRATWVWGPHRKS</sequence>
<proteinExistence type="predicted"/>
<evidence type="ECO:0000313" key="2">
    <source>
        <dbReference type="Proteomes" id="UP000799771"/>
    </source>
</evidence>
<dbReference type="RefSeq" id="XP_033517933.1">
    <property type="nucleotide sequence ID" value="XM_033662799.1"/>
</dbReference>
<name>A0A6A5ZVI8_9PLEO</name>
<feature type="non-terminal residue" evidence="1">
    <location>
        <position position="94"/>
    </location>
</feature>
<organism evidence="1 2">
    <name type="scientific">Dothidotthia symphoricarpi CBS 119687</name>
    <dbReference type="NCBI Taxonomy" id="1392245"/>
    <lineage>
        <taxon>Eukaryota</taxon>
        <taxon>Fungi</taxon>
        <taxon>Dikarya</taxon>
        <taxon>Ascomycota</taxon>
        <taxon>Pezizomycotina</taxon>
        <taxon>Dothideomycetes</taxon>
        <taxon>Pleosporomycetidae</taxon>
        <taxon>Pleosporales</taxon>
        <taxon>Dothidotthiaceae</taxon>
        <taxon>Dothidotthia</taxon>
    </lineage>
</organism>
<keyword evidence="2" id="KW-1185">Reference proteome</keyword>
<dbReference type="AlphaFoldDB" id="A0A6A5ZVI8"/>